<gene>
    <name evidence="1" type="ORF">PRUPE_6G193500</name>
</gene>
<dbReference type="EMBL" id="CM007656">
    <property type="protein sequence ID" value="ONI02360.1"/>
    <property type="molecule type" value="Genomic_DNA"/>
</dbReference>
<evidence type="ECO:0000313" key="2">
    <source>
        <dbReference type="Proteomes" id="UP000006882"/>
    </source>
</evidence>
<proteinExistence type="predicted"/>
<name>A0A251NUF9_PRUPE</name>
<keyword evidence="2" id="KW-1185">Reference proteome</keyword>
<accession>A0A251NUF9</accession>
<organism evidence="1 2">
    <name type="scientific">Prunus persica</name>
    <name type="common">Peach</name>
    <name type="synonym">Amygdalus persica</name>
    <dbReference type="NCBI Taxonomy" id="3760"/>
    <lineage>
        <taxon>Eukaryota</taxon>
        <taxon>Viridiplantae</taxon>
        <taxon>Streptophyta</taxon>
        <taxon>Embryophyta</taxon>
        <taxon>Tracheophyta</taxon>
        <taxon>Spermatophyta</taxon>
        <taxon>Magnoliopsida</taxon>
        <taxon>eudicotyledons</taxon>
        <taxon>Gunneridae</taxon>
        <taxon>Pentapetalae</taxon>
        <taxon>rosids</taxon>
        <taxon>fabids</taxon>
        <taxon>Rosales</taxon>
        <taxon>Rosaceae</taxon>
        <taxon>Amygdaloideae</taxon>
        <taxon>Amygdaleae</taxon>
        <taxon>Prunus</taxon>
    </lineage>
</organism>
<sequence>MRWKIGKTPYISSKSFGVKMNYWVRQELNQLTLN</sequence>
<dbReference type="Proteomes" id="UP000006882">
    <property type="component" value="Chromosome G6"/>
</dbReference>
<protein>
    <submittedName>
        <fullName evidence="1">Uncharacterized protein</fullName>
    </submittedName>
</protein>
<reference evidence="1 2" key="1">
    <citation type="journal article" date="2013" name="Nat. Genet.">
        <title>The high-quality draft genome of peach (Prunus persica) identifies unique patterns of genetic diversity, domestication and genome evolution.</title>
        <authorList>
            <consortium name="International Peach Genome Initiative"/>
            <person name="Verde I."/>
            <person name="Abbott A.G."/>
            <person name="Scalabrin S."/>
            <person name="Jung S."/>
            <person name="Shu S."/>
            <person name="Marroni F."/>
            <person name="Zhebentyayeva T."/>
            <person name="Dettori M.T."/>
            <person name="Grimwood J."/>
            <person name="Cattonaro F."/>
            <person name="Zuccolo A."/>
            <person name="Rossini L."/>
            <person name="Jenkins J."/>
            <person name="Vendramin E."/>
            <person name="Meisel L.A."/>
            <person name="Decroocq V."/>
            <person name="Sosinski B."/>
            <person name="Prochnik S."/>
            <person name="Mitros T."/>
            <person name="Policriti A."/>
            <person name="Cipriani G."/>
            <person name="Dondini L."/>
            <person name="Ficklin S."/>
            <person name="Goodstein D.M."/>
            <person name="Xuan P."/>
            <person name="Del Fabbro C."/>
            <person name="Aramini V."/>
            <person name="Copetti D."/>
            <person name="Gonzalez S."/>
            <person name="Horner D.S."/>
            <person name="Falchi R."/>
            <person name="Lucas S."/>
            <person name="Mica E."/>
            <person name="Maldonado J."/>
            <person name="Lazzari B."/>
            <person name="Bielenberg D."/>
            <person name="Pirona R."/>
            <person name="Miculan M."/>
            <person name="Barakat A."/>
            <person name="Testolin R."/>
            <person name="Stella A."/>
            <person name="Tartarini S."/>
            <person name="Tonutti P."/>
            <person name="Arus P."/>
            <person name="Orellana A."/>
            <person name="Wells C."/>
            <person name="Main D."/>
            <person name="Vizzotto G."/>
            <person name="Silva H."/>
            <person name="Salamini F."/>
            <person name="Schmutz J."/>
            <person name="Morgante M."/>
            <person name="Rokhsar D.S."/>
        </authorList>
    </citation>
    <scope>NUCLEOTIDE SEQUENCE [LARGE SCALE GENOMIC DNA]</scope>
    <source>
        <strain evidence="2">cv. Nemared</strain>
    </source>
</reference>
<evidence type="ECO:0000313" key="1">
    <source>
        <dbReference type="EMBL" id="ONI02360.1"/>
    </source>
</evidence>
<dbReference type="AlphaFoldDB" id="A0A251NUF9"/>
<dbReference type="Gramene" id="ONI02360">
    <property type="protein sequence ID" value="ONI02360"/>
    <property type="gene ID" value="PRUPE_6G193500"/>
</dbReference>